<name>A0A1X2HJN8_SYNRA</name>
<evidence type="ECO:0000313" key="1">
    <source>
        <dbReference type="EMBL" id="ORY99267.1"/>
    </source>
</evidence>
<dbReference type="EMBL" id="MCGN01000003">
    <property type="protein sequence ID" value="ORY99267.1"/>
    <property type="molecule type" value="Genomic_DNA"/>
</dbReference>
<accession>A0A1X2HJN8</accession>
<proteinExistence type="predicted"/>
<dbReference type="Proteomes" id="UP000242180">
    <property type="component" value="Unassembled WGS sequence"/>
</dbReference>
<gene>
    <name evidence="1" type="ORF">BCR43DRAFT_503980</name>
</gene>
<organism evidence="1 2">
    <name type="scientific">Syncephalastrum racemosum</name>
    <name type="common">Filamentous fungus</name>
    <dbReference type="NCBI Taxonomy" id="13706"/>
    <lineage>
        <taxon>Eukaryota</taxon>
        <taxon>Fungi</taxon>
        <taxon>Fungi incertae sedis</taxon>
        <taxon>Mucoromycota</taxon>
        <taxon>Mucoromycotina</taxon>
        <taxon>Mucoromycetes</taxon>
        <taxon>Mucorales</taxon>
        <taxon>Syncephalastraceae</taxon>
        <taxon>Syncephalastrum</taxon>
    </lineage>
</organism>
<dbReference type="InParanoid" id="A0A1X2HJN8"/>
<keyword evidence="2" id="KW-1185">Reference proteome</keyword>
<dbReference type="STRING" id="13706.A0A1X2HJN8"/>
<evidence type="ECO:0000313" key="2">
    <source>
        <dbReference type="Proteomes" id="UP000242180"/>
    </source>
</evidence>
<dbReference type="OrthoDB" id="2206047at2759"/>
<dbReference type="AlphaFoldDB" id="A0A1X2HJN8"/>
<protein>
    <submittedName>
        <fullName evidence="1">Uncharacterized protein</fullName>
    </submittedName>
</protein>
<reference evidence="1 2" key="1">
    <citation type="submission" date="2016-07" db="EMBL/GenBank/DDBJ databases">
        <title>Pervasive Adenine N6-methylation of Active Genes in Fungi.</title>
        <authorList>
            <consortium name="DOE Joint Genome Institute"/>
            <person name="Mondo S.J."/>
            <person name="Dannebaum R.O."/>
            <person name="Kuo R.C."/>
            <person name="Labutti K."/>
            <person name="Haridas S."/>
            <person name="Kuo A."/>
            <person name="Salamov A."/>
            <person name="Ahrendt S.R."/>
            <person name="Lipzen A."/>
            <person name="Sullivan W."/>
            <person name="Andreopoulos W.B."/>
            <person name="Clum A."/>
            <person name="Lindquist E."/>
            <person name="Daum C."/>
            <person name="Ramamoorthy G.K."/>
            <person name="Gryganskyi A."/>
            <person name="Culley D."/>
            <person name="Magnuson J.K."/>
            <person name="James T.Y."/>
            <person name="O'Malley M.A."/>
            <person name="Stajich J.E."/>
            <person name="Spatafora J.W."/>
            <person name="Visel A."/>
            <person name="Grigoriev I.V."/>
        </authorList>
    </citation>
    <scope>NUCLEOTIDE SEQUENCE [LARGE SCALE GENOMIC DNA]</scope>
    <source>
        <strain evidence="1 2">NRRL 2496</strain>
    </source>
</reference>
<comment type="caution">
    <text evidence="1">The sequence shown here is derived from an EMBL/GenBank/DDBJ whole genome shotgun (WGS) entry which is preliminary data.</text>
</comment>
<sequence>MQPTSALSNSGVEDAPDIGSHRRREKTYFDRNGHIIALKVDLRFALDHRSHEYDVAAGELAKMFPSDAKIHSDGCKLVREGKDVVDNLINVVNGVQASDDPVGWIVQLSGNYGNRENIEKSAQAVLAGLQTLEDRRLSAGPRFGQLPEPTRANKRTGWVRPTYYTPPPGEDFPATFEAERDVSPVPAETTPKEMERPFFEGEPDEFGWVKQKHSNLMVQYKAENIHALIPLRIIPQILPYFYVHISSSLIPLAYDHFMSIFIPIIIPVTAPIAIPISYPHPQSSILIAL</sequence>